<dbReference type="Proteomes" id="UP000027222">
    <property type="component" value="Unassembled WGS sequence"/>
</dbReference>
<dbReference type="PROSITE" id="PS50003">
    <property type="entry name" value="PH_DOMAIN"/>
    <property type="match status" value="1"/>
</dbReference>
<evidence type="ECO:0000313" key="3">
    <source>
        <dbReference type="EMBL" id="KDR67495.1"/>
    </source>
</evidence>
<gene>
    <name evidence="3" type="ORF">GALMADRAFT_258079</name>
</gene>
<dbReference type="InterPro" id="IPR001849">
    <property type="entry name" value="PH_domain"/>
</dbReference>
<name>A0A067S9D1_GALM3</name>
<evidence type="ECO:0000313" key="4">
    <source>
        <dbReference type="Proteomes" id="UP000027222"/>
    </source>
</evidence>
<feature type="region of interest" description="Disordered" evidence="1">
    <location>
        <begin position="337"/>
        <end position="376"/>
    </location>
</feature>
<feature type="domain" description="PH" evidence="2">
    <location>
        <begin position="1"/>
        <end position="32"/>
    </location>
</feature>
<sequence>MATYRRAYMFTGEPSAAEDAADWLAALETNMYPSNTSRDNANLFSTKLFRKSPAKRWFNGLPDEVQRRWHLLKPEFELRWCTSSSTSLVAQISTVSIAIPIPSIPHAPSISPSTLSSAPPNIPKLLPPLTTTASNMIHMTKINFDNMLKDSYRQGSEDGFKKGFTDASEKLRATHEEAIADVLDGAREHCDGEYVNAFELGRTSGIQDQREYHESLRKPLVAVGIQVDLPPDDETFFTPTVADILLPPTSEIGSQTSPSIFPTPLPLPNPSLLLSPAPILSTLNPIPILVPTSPPKLSWADDSASLPIIPLIKTPRDLSGLHSNNKPFGTIRHRNRRHLETSHRRSTPPVHIPSSNTNRYIPRSSRRYPHLSPPLPHPNVTSFLPPVLDWDRDPRLFELSRVLRSLGWSHSPSSRS</sequence>
<dbReference type="EMBL" id="KL142414">
    <property type="protein sequence ID" value="KDR67495.1"/>
    <property type="molecule type" value="Genomic_DNA"/>
</dbReference>
<dbReference type="OrthoDB" id="3071152at2759"/>
<dbReference type="HOGENOM" id="CLU_660646_0_0_1"/>
<evidence type="ECO:0000256" key="1">
    <source>
        <dbReference type="SAM" id="MobiDB-lite"/>
    </source>
</evidence>
<protein>
    <recommendedName>
        <fullName evidence="2">PH domain-containing protein</fullName>
    </recommendedName>
</protein>
<organism evidence="3 4">
    <name type="scientific">Galerina marginata (strain CBS 339.88)</name>
    <dbReference type="NCBI Taxonomy" id="685588"/>
    <lineage>
        <taxon>Eukaryota</taxon>
        <taxon>Fungi</taxon>
        <taxon>Dikarya</taxon>
        <taxon>Basidiomycota</taxon>
        <taxon>Agaricomycotina</taxon>
        <taxon>Agaricomycetes</taxon>
        <taxon>Agaricomycetidae</taxon>
        <taxon>Agaricales</taxon>
        <taxon>Agaricineae</taxon>
        <taxon>Strophariaceae</taxon>
        <taxon>Galerina</taxon>
    </lineage>
</organism>
<proteinExistence type="predicted"/>
<accession>A0A067S9D1</accession>
<evidence type="ECO:0000259" key="2">
    <source>
        <dbReference type="PROSITE" id="PS50003"/>
    </source>
</evidence>
<dbReference type="AlphaFoldDB" id="A0A067S9D1"/>
<keyword evidence="4" id="KW-1185">Reference proteome</keyword>
<reference evidence="4" key="1">
    <citation type="journal article" date="2014" name="Proc. Natl. Acad. Sci. U.S.A.">
        <title>Extensive sampling of basidiomycete genomes demonstrates inadequacy of the white-rot/brown-rot paradigm for wood decay fungi.</title>
        <authorList>
            <person name="Riley R."/>
            <person name="Salamov A.A."/>
            <person name="Brown D.W."/>
            <person name="Nagy L.G."/>
            <person name="Floudas D."/>
            <person name="Held B.W."/>
            <person name="Levasseur A."/>
            <person name="Lombard V."/>
            <person name="Morin E."/>
            <person name="Otillar R."/>
            <person name="Lindquist E.A."/>
            <person name="Sun H."/>
            <person name="LaButti K.M."/>
            <person name="Schmutz J."/>
            <person name="Jabbour D."/>
            <person name="Luo H."/>
            <person name="Baker S.E."/>
            <person name="Pisabarro A.G."/>
            <person name="Walton J.D."/>
            <person name="Blanchette R.A."/>
            <person name="Henrissat B."/>
            <person name="Martin F."/>
            <person name="Cullen D."/>
            <person name="Hibbett D.S."/>
            <person name="Grigoriev I.V."/>
        </authorList>
    </citation>
    <scope>NUCLEOTIDE SEQUENCE [LARGE SCALE GENOMIC DNA]</scope>
    <source>
        <strain evidence="4">CBS 339.88</strain>
    </source>
</reference>
<dbReference type="STRING" id="685588.A0A067S9D1"/>